<protein>
    <submittedName>
        <fullName evidence="4">AraC-type DNA-binding protein</fullName>
    </submittedName>
</protein>
<dbReference type="EMBL" id="FTMN01000007">
    <property type="protein sequence ID" value="SIQ68102.1"/>
    <property type="molecule type" value="Genomic_DNA"/>
</dbReference>
<evidence type="ECO:0000256" key="1">
    <source>
        <dbReference type="ARBA" id="ARBA00023015"/>
    </source>
</evidence>
<gene>
    <name evidence="4" type="ORF">SAMN05421647_107172</name>
</gene>
<dbReference type="Gene3D" id="1.10.10.60">
    <property type="entry name" value="Homeodomain-like"/>
    <property type="match status" value="1"/>
</dbReference>
<keyword evidence="5" id="KW-1185">Reference proteome</keyword>
<dbReference type="SUPFAM" id="SSF46689">
    <property type="entry name" value="Homeodomain-like"/>
    <property type="match status" value="1"/>
</dbReference>
<evidence type="ECO:0000313" key="4">
    <source>
        <dbReference type="EMBL" id="SIQ68102.1"/>
    </source>
</evidence>
<accession>A0A1N6URI3</accession>
<dbReference type="PROSITE" id="PS01124">
    <property type="entry name" value="HTH_ARAC_FAMILY_2"/>
    <property type="match status" value="1"/>
</dbReference>
<dbReference type="Pfam" id="PF12833">
    <property type="entry name" value="HTH_18"/>
    <property type="match status" value="1"/>
</dbReference>
<dbReference type="InterPro" id="IPR018060">
    <property type="entry name" value="HTH_AraC"/>
</dbReference>
<dbReference type="GO" id="GO:0043565">
    <property type="term" value="F:sequence-specific DNA binding"/>
    <property type="evidence" value="ECO:0007669"/>
    <property type="project" value="InterPro"/>
</dbReference>
<proteinExistence type="predicted"/>
<keyword evidence="2" id="KW-0804">Transcription</keyword>
<feature type="domain" description="HTH araC/xylS-type" evidence="3">
    <location>
        <begin position="240"/>
        <end position="337"/>
    </location>
</feature>
<dbReference type="PANTHER" id="PTHR47893">
    <property type="entry name" value="REGULATORY PROTEIN PCHR"/>
    <property type="match status" value="1"/>
</dbReference>
<dbReference type="InterPro" id="IPR009057">
    <property type="entry name" value="Homeodomain-like_sf"/>
</dbReference>
<evidence type="ECO:0000259" key="3">
    <source>
        <dbReference type="PROSITE" id="PS01124"/>
    </source>
</evidence>
<dbReference type="GO" id="GO:0003700">
    <property type="term" value="F:DNA-binding transcription factor activity"/>
    <property type="evidence" value="ECO:0007669"/>
    <property type="project" value="InterPro"/>
</dbReference>
<name>A0A1N6URI3_9GAMM</name>
<dbReference type="STRING" id="49186.SAMN05421647_107172"/>
<dbReference type="Proteomes" id="UP000186895">
    <property type="component" value="Unassembled WGS sequence"/>
</dbReference>
<dbReference type="PANTHER" id="PTHR47893:SF1">
    <property type="entry name" value="REGULATORY PROTEIN PCHR"/>
    <property type="match status" value="1"/>
</dbReference>
<evidence type="ECO:0000313" key="5">
    <source>
        <dbReference type="Proteomes" id="UP000186895"/>
    </source>
</evidence>
<dbReference type="InterPro" id="IPR053142">
    <property type="entry name" value="PchR_regulatory_protein"/>
</dbReference>
<keyword evidence="1" id="KW-0805">Transcription regulation</keyword>
<dbReference type="RefSeq" id="WP_083703108.1">
    <property type="nucleotide sequence ID" value="NZ_FTMN01000007.1"/>
</dbReference>
<dbReference type="SMART" id="SM00342">
    <property type="entry name" value="HTH_ARAC"/>
    <property type="match status" value="1"/>
</dbReference>
<organism evidence="4 5">
    <name type="scientific">Marinobacterium stanieri</name>
    <dbReference type="NCBI Taxonomy" id="49186"/>
    <lineage>
        <taxon>Bacteria</taxon>
        <taxon>Pseudomonadati</taxon>
        <taxon>Pseudomonadota</taxon>
        <taxon>Gammaproteobacteria</taxon>
        <taxon>Oceanospirillales</taxon>
        <taxon>Oceanospirillaceae</taxon>
        <taxon>Marinobacterium</taxon>
    </lineage>
</organism>
<keyword evidence="4" id="KW-0238">DNA-binding</keyword>
<dbReference type="AlphaFoldDB" id="A0A1N6URI3"/>
<sequence>MFIIYNISLLSAIALTWSLDVNPAATPADTSFTASDFHALGRKYDIRYCFPEAGHSASRPVLRGRVREQSLASGFQLTLSDVQVLSPYESRSAGASDLFICSVLEGQLDFSVGHQSFALQPGMALSLCLKQAQPVTVYHRAEQHLRTLTLACPQRLPDNSPLSQLLEQLTASDTPQLWRLSPALHQQLNEQPSRSSLDTADRLVLEGLALQLLGQHGQQQAQQPLTVNKKLSPAESSRLHALHAQIIAAPEAPYELATLAQQTAMSGSSMRSKFRDLFGEPLFDFIRRQRLTKAHALLASGHAIEHTAYICGYRHASNFTTAFKRQFGYSPGSLLRQT</sequence>
<reference evidence="4 5" key="1">
    <citation type="submission" date="2017-01" db="EMBL/GenBank/DDBJ databases">
        <authorList>
            <person name="Mah S.A."/>
            <person name="Swanson W.J."/>
            <person name="Moy G.W."/>
            <person name="Vacquier V.D."/>
        </authorList>
    </citation>
    <scope>NUCLEOTIDE SEQUENCE [LARGE SCALE GENOMIC DNA]</scope>
    <source>
        <strain evidence="4 5">DSM 7027</strain>
    </source>
</reference>
<evidence type="ECO:0000256" key="2">
    <source>
        <dbReference type="ARBA" id="ARBA00023163"/>
    </source>
</evidence>